<proteinExistence type="predicted"/>
<reference evidence="1 2" key="1">
    <citation type="journal article" date="2023" name="Nucleic Acids Res.">
        <title>The hologenome of Daphnia magna reveals possible DNA methylation and microbiome-mediated evolution of the host genome.</title>
        <authorList>
            <person name="Chaturvedi A."/>
            <person name="Li X."/>
            <person name="Dhandapani V."/>
            <person name="Marshall H."/>
            <person name="Kissane S."/>
            <person name="Cuenca-Cambronero M."/>
            <person name="Asole G."/>
            <person name="Calvet F."/>
            <person name="Ruiz-Romero M."/>
            <person name="Marangio P."/>
            <person name="Guigo R."/>
            <person name="Rago D."/>
            <person name="Mirbahai L."/>
            <person name="Eastwood N."/>
            <person name="Colbourne J.K."/>
            <person name="Zhou J."/>
            <person name="Mallon E."/>
            <person name="Orsini L."/>
        </authorList>
    </citation>
    <scope>NUCLEOTIDE SEQUENCE [LARGE SCALE GENOMIC DNA]</scope>
    <source>
        <strain evidence="1">LRV0_1</strain>
    </source>
</reference>
<comment type="caution">
    <text evidence="1">The sequence shown here is derived from an EMBL/GenBank/DDBJ whole genome shotgun (WGS) entry which is preliminary data.</text>
</comment>
<dbReference type="EMBL" id="JAOYFB010000002">
    <property type="protein sequence ID" value="KAK4005829.1"/>
    <property type="molecule type" value="Genomic_DNA"/>
</dbReference>
<dbReference type="Proteomes" id="UP001234178">
    <property type="component" value="Unassembled WGS sequence"/>
</dbReference>
<organism evidence="1 2">
    <name type="scientific">Daphnia magna</name>
    <dbReference type="NCBI Taxonomy" id="35525"/>
    <lineage>
        <taxon>Eukaryota</taxon>
        <taxon>Metazoa</taxon>
        <taxon>Ecdysozoa</taxon>
        <taxon>Arthropoda</taxon>
        <taxon>Crustacea</taxon>
        <taxon>Branchiopoda</taxon>
        <taxon>Diplostraca</taxon>
        <taxon>Cladocera</taxon>
        <taxon>Anomopoda</taxon>
        <taxon>Daphniidae</taxon>
        <taxon>Daphnia</taxon>
    </lineage>
</organism>
<protein>
    <recommendedName>
        <fullName evidence="3">Secreted protein</fullName>
    </recommendedName>
</protein>
<sequence>MLLVPYCWAYIVGVWGRGAGSLVFRLVAGWYGGSNSQECGDEELSYRHQFKVQSFVCLPAYSTPSYNKDNKYADITITSQSDERILDGSSQWRSGNG</sequence>
<evidence type="ECO:0000313" key="2">
    <source>
        <dbReference type="Proteomes" id="UP001234178"/>
    </source>
</evidence>
<keyword evidence="2" id="KW-1185">Reference proteome</keyword>
<gene>
    <name evidence="1" type="ORF">OUZ56_010953</name>
</gene>
<evidence type="ECO:0008006" key="3">
    <source>
        <dbReference type="Google" id="ProtNLM"/>
    </source>
</evidence>
<name>A0ABQ9YZ02_9CRUS</name>
<evidence type="ECO:0000313" key="1">
    <source>
        <dbReference type="EMBL" id="KAK4005829.1"/>
    </source>
</evidence>
<accession>A0ABQ9YZ02</accession>